<proteinExistence type="inferred from homology"/>
<comment type="function">
    <text evidence="11">Phosphatase that hydrolyzes imidodiphosphate, 3-phosphohistidine and 6-phospholysine. Has broad substrate specificity and can also hydrolyze inorganic diphosphate, but with lower efficiency.</text>
</comment>
<comment type="caution">
    <text evidence="14">The sequence shown here is derived from an EMBL/GenBank/DDBJ whole genome shotgun (WGS) entry which is preliminary data.</text>
</comment>
<keyword evidence="10" id="KW-0539">Nucleus</keyword>
<evidence type="ECO:0000313" key="15">
    <source>
        <dbReference type="Proteomes" id="UP001152795"/>
    </source>
</evidence>
<dbReference type="Proteomes" id="UP001152795">
    <property type="component" value="Unassembled WGS sequence"/>
</dbReference>
<evidence type="ECO:0000256" key="13">
    <source>
        <dbReference type="ARBA" id="ARBA00047820"/>
    </source>
</evidence>
<keyword evidence="15" id="KW-1185">Reference proteome</keyword>
<dbReference type="GO" id="GO:0005829">
    <property type="term" value="C:cytosol"/>
    <property type="evidence" value="ECO:0007669"/>
    <property type="project" value="TreeGrafter"/>
</dbReference>
<comment type="catalytic activity">
    <reaction evidence="13">
        <text>diphosphate + H2O = 2 phosphate + H(+)</text>
        <dbReference type="Rhea" id="RHEA:24576"/>
        <dbReference type="ChEBI" id="CHEBI:15377"/>
        <dbReference type="ChEBI" id="CHEBI:15378"/>
        <dbReference type="ChEBI" id="CHEBI:33019"/>
        <dbReference type="ChEBI" id="CHEBI:43474"/>
        <dbReference type="EC" id="3.6.1.1"/>
    </reaction>
</comment>
<dbReference type="GO" id="GO:0004427">
    <property type="term" value="F:inorganic diphosphate phosphatase activity"/>
    <property type="evidence" value="ECO:0007669"/>
    <property type="project" value="UniProtKB-EC"/>
</dbReference>
<evidence type="ECO:0000256" key="11">
    <source>
        <dbReference type="ARBA" id="ARBA00037258"/>
    </source>
</evidence>
<dbReference type="EMBL" id="CACRXK020005219">
    <property type="protein sequence ID" value="CAB4005495.1"/>
    <property type="molecule type" value="Genomic_DNA"/>
</dbReference>
<dbReference type="InterPro" id="IPR023214">
    <property type="entry name" value="HAD_sf"/>
</dbReference>
<gene>
    <name evidence="14" type="ORF">PACLA_8A024219</name>
</gene>
<dbReference type="InterPro" id="IPR006357">
    <property type="entry name" value="HAD-SF_hydro_IIA"/>
</dbReference>
<dbReference type="NCBIfam" id="TIGR01458">
    <property type="entry name" value="HAD-SF-IIA-hyp3"/>
    <property type="match status" value="1"/>
</dbReference>
<dbReference type="InterPro" id="IPR006355">
    <property type="entry name" value="LHPP/HDHD2"/>
</dbReference>
<dbReference type="EC" id="3.6.1.1" evidence="5"/>
<dbReference type="GO" id="GO:0005634">
    <property type="term" value="C:nucleus"/>
    <property type="evidence" value="ECO:0007669"/>
    <property type="project" value="UniProtKB-SubCell"/>
</dbReference>
<evidence type="ECO:0000256" key="4">
    <source>
        <dbReference type="ARBA" id="ARBA00007958"/>
    </source>
</evidence>
<keyword evidence="9" id="KW-0460">Magnesium</keyword>
<evidence type="ECO:0000256" key="8">
    <source>
        <dbReference type="ARBA" id="ARBA00022801"/>
    </source>
</evidence>
<comment type="subcellular location">
    <subcellularLocation>
        <location evidence="3">Cytoplasm</location>
    </subcellularLocation>
    <subcellularLocation>
        <location evidence="2">Nucleus</location>
    </subcellularLocation>
</comment>
<keyword evidence="6" id="KW-0963">Cytoplasm</keyword>
<dbReference type="GO" id="GO:0046872">
    <property type="term" value="F:metal ion binding"/>
    <property type="evidence" value="ECO:0007669"/>
    <property type="project" value="UniProtKB-KW"/>
</dbReference>
<dbReference type="Pfam" id="PF13242">
    <property type="entry name" value="Hydrolase_like"/>
    <property type="match status" value="1"/>
</dbReference>
<dbReference type="GO" id="GO:0016791">
    <property type="term" value="F:phosphatase activity"/>
    <property type="evidence" value="ECO:0007669"/>
    <property type="project" value="InterPro"/>
</dbReference>
<keyword evidence="7" id="KW-0479">Metal-binding</keyword>
<dbReference type="FunFam" id="3.40.50.1000:FF:000051">
    <property type="entry name" value="Phospholysine phosphohistidine inorganic pyrophosphate phosphatase"/>
    <property type="match status" value="1"/>
</dbReference>
<dbReference type="SUPFAM" id="SSF56784">
    <property type="entry name" value="HAD-like"/>
    <property type="match status" value="1"/>
</dbReference>
<reference evidence="14" key="1">
    <citation type="submission" date="2020-04" db="EMBL/GenBank/DDBJ databases">
        <authorList>
            <person name="Alioto T."/>
            <person name="Alioto T."/>
            <person name="Gomez Garrido J."/>
        </authorList>
    </citation>
    <scope>NUCLEOTIDE SEQUENCE</scope>
    <source>
        <strain evidence="14">A484AB</strain>
    </source>
</reference>
<evidence type="ECO:0000256" key="10">
    <source>
        <dbReference type="ARBA" id="ARBA00023242"/>
    </source>
</evidence>
<comment type="similarity">
    <text evidence="4">Belongs to the HAD-like hydrolase superfamily.</text>
</comment>
<keyword evidence="8" id="KW-0378">Hydrolase</keyword>
<dbReference type="PANTHER" id="PTHR19288">
    <property type="entry name" value="4-NITROPHENYLPHOSPHATASE-RELATED"/>
    <property type="match status" value="1"/>
</dbReference>
<dbReference type="InterPro" id="IPR036412">
    <property type="entry name" value="HAD-like_sf"/>
</dbReference>
<accession>A0A6S7HHS3</accession>
<organism evidence="14 15">
    <name type="scientific">Paramuricea clavata</name>
    <name type="common">Red gorgonian</name>
    <name type="synonym">Violescent sea-whip</name>
    <dbReference type="NCBI Taxonomy" id="317549"/>
    <lineage>
        <taxon>Eukaryota</taxon>
        <taxon>Metazoa</taxon>
        <taxon>Cnidaria</taxon>
        <taxon>Anthozoa</taxon>
        <taxon>Octocorallia</taxon>
        <taxon>Malacalcyonacea</taxon>
        <taxon>Plexauridae</taxon>
        <taxon>Paramuricea</taxon>
    </lineage>
</organism>
<evidence type="ECO:0000256" key="7">
    <source>
        <dbReference type="ARBA" id="ARBA00022723"/>
    </source>
</evidence>
<dbReference type="NCBIfam" id="TIGR01460">
    <property type="entry name" value="HAD-SF-IIA"/>
    <property type="match status" value="1"/>
</dbReference>
<comment type="cofactor">
    <cofactor evidence="1">
        <name>Mg(2+)</name>
        <dbReference type="ChEBI" id="CHEBI:18420"/>
    </cofactor>
</comment>
<evidence type="ECO:0000256" key="12">
    <source>
        <dbReference type="ARBA" id="ARBA00039357"/>
    </source>
</evidence>
<dbReference type="Pfam" id="PF13344">
    <property type="entry name" value="Hydrolase_6"/>
    <property type="match status" value="1"/>
</dbReference>
<dbReference type="Gene3D" id="3.40.50.1000">
    <property type="entry name" value="HAD superfamily/HAD-like"/>
    <property type="match status" value="2"/>
</dbReference>
<sequence>MLQSKPGWLQKAVKGVLLDITGVLYNSGQGLGQAIPGSINAVERLKSSGIPVKFCTNETQCTREKLVSKLNKLGFSLTLNEVHSPAPLAVAYIKEHKLRPYLLVHTEALGDYADVEKSESNCVVVGDAAEEFNYENMNRAFRVLLESDNPIILALGTGRYYKDSGELVLDNGPFIKALEYACDVKTVVLGKPATSYFDGAVKKLGVPAENVIMIGDDLIGDVGGAQSCGIRGVQVKTGKYRLQDEQHETIKADGRVKDLAEAAELILQFNTVTT</sequence>
<dbReference type="AlphaFoldDB" id="A0A6S7HHS3"/>
<protein>
    <recommendedName>
        <fullName evidence="12">Phospholysine phosphohistidine inorganic pyrophosphate phosphatase</fullName>
        <ecNumber evidence="5">3.6.1.1</ecNumber>
    </recommendedName>
</protein>
<dbReference type="OrthoDB" id="426235at2759"/>
<evidence type="ECO:0000256" key="5">
    <source>
        <dbReference type="ARBA" id="ARBA00012146"/>
    </source>
</evidence>
<dbReference type="PANTHER" id="PTHR19288:SF44">
    <property type="entry name" value="PHOSPHOLYSINE PHOSPHOHISTIDINE INORGANIC PYROPHOSPHATE PHOSPHATASE"/>
    <property type="match status" value="1"/>
</dbReference>
<name>A0A6S7HHS3_PARCT</name>
<evidence type="ECO:0000313" key="14">
    <source>
        <dbReference type="EMBL" id="CAB4005495.1"/>
    </source>
</evidence>
<evidence type="ECO:0000256" key="9">
    <source>
        <dbReference type="ARBA" id="ARBA00022842"/>
    </source>
</evidence>
<evidence type="ECO:0000256" key="3">
    <source>
        <dbReference type="ARBA" id="ARBA00004496"/>
    </source>
</evidence>
<evidence type="ECO:0000256" key="2">
    <source>
        <dbReference type="ARBA" id="ARBA00004123"/>
    </source>
</evidence>
<evidence type="ECO:0000256" key="1">
    <source>
        <dbReference type="ARBA" id="ARBA00001946"/>
    </source>
</evidence>
<evidence type="ECO:0000256" key="6">
    <source>
        <dbReference type="ARBA" id="ARBA00022490"/>
    </source>
</evidence>